<evidence type="ECO:0000256" key="1">
    <source>
        <dbReference type="SAM" id="Phobius"/>
    </source>
</evidence>
<sequence length="81" mass="9674">MFLLPSLIIVYYFSIIAFAPYLPAVHRTYTLHYDVPSARSVINRLQYCKAIWIQRELFCAYWPVFFFKTTDRFANDISRIA</sequence>
<keyword evidence="1" id="KW-0812">Transmembrane</keyword>
<name>A0A0E9XZI2_ANGAN</name>
<proteinExistence type="predicted"/>
<reference evidence="2" key="2">
    <citation type="journal article" date="2015" name="Fish Shellfish Immunol.">
        <title>Early steps in the European eel (Anguilla anguilla)-Vibrio vulnificus interaction in the gills: Role of the RtxA13 toxin.</title>
        <authorList>
            <person name="Callol A."/>
            <person name="Pajuelo D."/>
            <person name="Ebbesson L."/>
            <person name="Teles M."/>
            <person name="MacKenzie S."/>
            <person name="Amaro C."/>
        </authorList>
    </citation>
    <scope>NUCLEOTIDE SEQUENCE</scope>
</reference>
<keyword evidence="1" id="KW-1133">Transmembrane helix</keyword>
<reference evidence="2" key="1">
    <citation type="submission" date="2014-11" db="EMBL/GenBank/DDBJ databases">
        <authorList>
            <person name="Amaro Gonzalez C."/>
        </authorList>
    </citation>
    <scope>NUCLEOTIDE SEQUENCE</scope>
</reference>
<feature type="transmembrane region" description="Helical" evidence="1">
    <location>
        <begin position="6"/>
        <end position="24"/>
    </location>
</feature>
<dbReference type="EMBL" id="GBXM01000756">
    <property type="protein sequence ID" value="JAI07822.1"/>
    <property type="molecule type" value="Transcribed_RNA"/>
</dbReference>
<evidence type="ECO:0000313" key="2">
    <source>
        <dbReference type="EMBL" id="JAI07822.1"/>
    </source>
</evidence>
<organism evidence="2">
    <name type="scientific">Anguilla anguilla</name>
    <name type="common">European freshwater eel</name>
    <name type="synonym">Muraena anguilla</name>
    <dbReference type="NCBI Taxonomy" id="7936"/>
    <lineage>
        <taxon>Eukaryota</taxon>
        <taxon>Metazoa</taxon>
        <taxon>Chordata</taxon>
        <taxon>Craniata</taxon>
        <taxon>Vertebrata</taxon>
        <taxon>Euteleostomi</taxon>
        <taxon>Actinopterygii</taxon>
        <taxon>Neopterygii</taxon>
        <taxon>Teleostei</taxon>
        <taxon>Anguilliformes</taxon>
        <taxon>Anguillidae</taxon>
        <taxon>Anguilla</taxon>
    </lineage>
</organism>
<dbReference type="AlphaFoldDB" id="A0A0E9XZI2"/>
<accession>A0A0E9XZI2</accession>
<protein>
    <submittedName>
        <fullName evidence="2">Uncharacterized protein</fullName>
    </submittedName>
</protein>
<keyword evidence="1" id="KW-0472">Membrane</keyword>